<feature type="domain" description="Lipoyl-binding" evidence="4">
    <location>
        <begin position="21"/>
        <end position="103"/>
    </location>
</feature>
<dbReference type="RefSeq" id="WP_313831634.1">
    <property type="nucleotide sequence ID" value="NZ_JAQOUE010000001.1"/>
</dbReference>
<dbReference type="CDD" id="cd06848">
    <property type="entry name" value="GCS_H"/>
    <property type="match status" value="1"/>
</dbReference>
<dbReference type="InterPro" id="IPR003016">
    <property type="entry name" value="2-oxoA_DH_lipoyl-BS"/>
</dbReference>
<dbReference type="InterPro" id="IPR002930">
    <property type="entry name" value="GCV_H"/>
</dbReference>
<keyword evidence="6" id="KW-1185">Reference proteome</keyword>
<evidence type="ECO:0000256" key="3">
    <source>
        <dbReference type="HAMAP-Rule" id="MF_00272"/>
    </source>
</evidence>
<name>A0ABU3K4F2_9BACT</name>
<dbReference type="InterPro" id="IPR011053">
    <property type="entry name" value="Single_hybrid_motif"/>
</dbReference>
<dbReference type="EMBL" id="JAQOUE010000001">
    <property type="protein sequence ID" value="MDT7041279.1"/>
    <property type="molecule type" value="Genomic_DNA"/>
</dbReference>
<feature type="modified residue" description="N6-lipoyllysine" evidence="3">
    <location>
        <position position="62"/>
    </location>
</feature>
<dbReference type="PANTHER" id="PTHR11715:SF3">
    <property type="entry name" value="GLYCINE CLEAVAGE SYSTEM H PROTEIN-RELATED"/>
    <property type="match status" value="1"/>
</dbReference>
<evidence type="ECO:0000256" key="1">
    <source>
        <dbReference type="ARBA" id="ARBA00009249"/>
    </source>
</evidence>
<comment type="function">
    <text evidence="3">The glycine cleavage system catalyzes the degradation of glycine. The H protein shuttles the methylamine group of glycine from the P protein to the T protein.</text>
</comment>
<dbReference type="SUPFAM" id="SSF51230">
    <property type="entry name" value="Single hybrid motif"/>
    <property type="match status" value="1"/>
</dbReference>
<dbReference type="NCBIfam" id="TIGR00527">
    <property type="entry name" value="gcvH"/>
    <property type="match status" value="1"/>
</dbReference>
<comment type="similarity">
    <text evidence="1 3">Belongs to the GcvH family.</text>
</comment>
<keyword evidence="2 3" id="KW-0450">Lipoyl</keyword>
<dbReference type="HAMAP" id="MF_00272">
    <property type="entry name" value="GcvH"/>
    <property type="match status" value="1"/>
</dbReference>
<dbReference type="PROSITE" id="PS00189">
    <property type="entry name" value="LIPOYL"/>
    <property type="match status" value="1"/>
</dbReference>
<evidence type="ECO:0000256" key="2">
    <source>
        <dbReference type="ARBA" id="ARBA00022823"/>
    </source>
</evidence>
<dbReference type="PROSITE" id="PS50968">
    <property type="entry name" value="BIOTINYL_LIPOYL"/>
    <property type="match status" value="1"/>
</dbReference>
<comment type="caution">
    <text evidence="5">The sequence shown here is derived from an EMBL/GenBank/DDBJ whole genome shotgun (WGS) entry which is preliminary data.</text>
</comment>
<evidence type="ECO:0000313" key="5">
    <source>
        <dbReference type="EMBL" id="MDT7041279.1"/>
    </source>
</evidence>
<dbReference type="InterPro" id="IPR033753">
    <property type="entry name" value="GCV_H/Fam206"/>
</dbReference>
<dbReference type="Gene3D" id="2.40.50.100">
    <property type="match status" value="1"/>
</dbReference>
<organism evidence="5 6">
    <name type="scientific">Candidatus Nitronereus thalassa</name>
    <dbReference type="NCBI Taxonomy" id="3020898"/>
    <lineage>
        <taxon>Bacteria</taxon>
        <taxon>Pseudomonadati</taxon>
        <taxon>Nitrospirota</taxon>
        <taxon>Nitrospiria</taxon>
        <taxon>Nitrospirales</taxon>
        <taxon>Nitrospiraceae</taxon>
        <taxon>Candidatus Nitronereus</taxon>
    </lineage>
</organism>
<dbReference type="InterPro" id="IPR017453">
    <property type="entry name" value="GCV_H_sub"/>
</dbReference>
<dbReference type="Pfam" id="PF01597">
    <property type="entry name" value="GCV_H"/>
    <property type="match status" value="1"/>
</dbReference>
<dbReference type="Proteomes" id="UP001250932">
    <property type="component" value="Unassembled WGS sequence"/>
</dbReference>
<comment type="cofactor">
    <cofactor evidence="3">
        <name>(R)-lipoate</name>
        <dbReference type="ChEBI" id="CHEBI:83088"/>
    </cofactor>
    <text evidence="3">Binds 1 lipoyl cofactor covalently.</text>
</comment>
<sequence length="127" mass="14102">MIPSELRYHKEHEWVRQEGTTATIGISDFAQDALGDVVFVDLPKVDAVIARDQEIGEVESTKATSSIYSPVNGKIVKVNEELQDHPEYLNSDPYGQGWIAVVELSNPGDVEDLMTASQYEEFLSSQS</sequence>
<dbReference type="InterPro" id="IPR000089">
    <property type="entry name" value="Biotin_lipoyl"/>
</dbReference>
<proteinExistence type="inferred from homology"/>
<comment type="subunit">
    <text evidence="3">The glycine cleavage system is composed of four proteins: P, T, L and H.</text>
</comment>
<gene>
    <name evidence="3 5" type="primary">gcvH</name>
    <name evidence="5" type="ORF">PPG34_02890</name>
</gene>
<reference evidence="5 6" key="1">
    <citation type="journal article" date="2023" name="ISME J.">
        <title>Cultivation and genomic characterization of novel and ubiquitous marine nitrite-oxidizing bacteria from the Nitrospirales.</title>
        <authorList>
            <person name="Mueller A.J."/>
            <person name="Daebeler A."/>
            <person name="Herbold C.W."/>
            <person name="Kirkegaard R.H."/>
            <person name="Daims H."/>
        </authorList>
    </citation>
    <scope>NUCLEOTIDE SEQUENCE [LARGE SCALE GENOMIC DNA]</scope>
    <source>
        <strain evidence="5 6">EB</strain>
    </source>
</reference>
<dbReference type="NCBIfam" id="NF002270">
    <property type="entry name" value="PRK01202.1"/>
    <property type="match status" value="1"/>
</dbReference>
<evidence type="ECO:0000259" key="4">
    <source>
        <dbReference type="PROSITE" id="PS50968"/>
    </source>
</evidence>
<evidence type="ECO:0000313" key="6">
    <source>
        <dbReference type="Proteomes" id="UP001250932"/>
    </source>
</evidence>
<dbReference type="PANTHER" id="PTHR11715">
    <property type="entry name" value="GLYCINE CLEAVAGE SYSTEM H PROTEIN"/>
    <property type="match status" value="1"/>
</dbReference>
<protein>
    <recommendedName>
        <fullName evidence="3">Glycine cleavage system H protein</fullName>
    </recommendedName>
</protein>
<accession>A0ABU3K4F2</accession>